<accession>A0AAW0NRN9</accession>
<evidence type="ECO:0000313" key="2">
    <source>
        <dbReference type="Proteomes" id="UP001460270"/>
    </source>
</evidence>
<sequence length="131" mass="14881">MESGSFCMEHVQREKHKPLVLNTNIYNFKNDSDLFSHHKLLFLVQKSFYALSSATTARSIDTFHSTARVVCRKRRWTSTAALSANLFHSHPLSRETKNPYNSCLASASSSSRSSCIVRILEETQLHMSDSL</sequence>
<dbReference type="EMBL" id="JBBPFD010000014">
    <property type="protein sequence ID" value="KAK7898766.1"/>
    <property type="molecule type" value="Genomic_DNA"/>
</dbReference>
<proteinExistence type="predicted"/>
<comment type="caution">
    <text evidence="1">The sequence shown here is derived from an EMBL/GenBank/DDBJ whole genome shotgun (WGS) entry which is preliminary data.</text>
</comment>
<name>A0AAW0NRN9_9GOBI</name>
<organism evidence="1 2">
    <name type="scientific">Mugilogobius chulae</name>
    <name type="common">yellowstripe goby</name>
    <dbReference type="NCBI Taxonomy" id="88201"/>
    <lineage>
        <taxon>Eukaryota</taxon>
        <taxon>Metazoa</taxon>
        <taxon>Chordata</taxon>
        <taxon>Craniata</taxon>
        <taxon>Vertebrata</taxon>
        <taxon>Euteleostomi</taxon>
        <taxon>Actinopterygii</taxon>
        <taxon>Neopterygii</taxon>
        <taxon>Teleostei</taxon>
        <taxon>Neoteleostei</taxon>
        <taxon>Acanthomorphata</taxon>
        <taxon>Gobiaria</taxon>
        <taxon>Gobiiformes</taxon>
        <taxon>Gobioidei</taxon>
        <taxon>Gobiidae</taxon>
        <taxon>Gobionellinae</taxon>
        <taxon>Mugilogobius</taxon>
    </lineage>
</organism>
<dbReference type="AlphaFoldDB" id="A0AAW0NRN9"/>
<keyword evidence="2" id="KW-1185">Reference proteome</keyword>
<reference evidence="2" key="1">
    <citation type="submission" date="2024-04" db="EMBL/GenBank/DDBJ databases">
        <title>Salinicola lusitanus LLJ914,a marine bacterium isolated from the Okinawa Trough.</title>
        <authorList>
            <person name="Li J."/>
        </authorList>
    </citation>
    <scope>NUCLEOTIDE SEQUENCE [LARGE SCALE GENOMIC DNA]</scope>
</reference>
<evidence type="ECO:0000313" key="1">
    <source>
        <dbReference type="EMBL" id="KAK7898766.1"/>
    </source>
</evidence>
<gene>
    <name evidence="1" type="ORF">WMY93_019619</name>
</gene>
<dbReference type="Proteomes" id="UP001460270">
    <property type="component" value="Unassembled WGS sequence"/>
</dbReference>
<protein>
    <submittedName>
        <fullName evidence="1">Uncharacterized protein</fullName>
    </submittedName>
</protein>